<evidence type="ECO:0000256" key="4">
    <source>
        <dbReference type="ARBA" id="ARBA00031552"/>
    </source>
</evidence>
<protein>
    <recommendedName>
        <fullName evidence="2">Diphthine--ammonia ligase</fullName>
        <ecNumber evidence="1">6.3.1.14</ecNumber>
    </recommendedName>
    <alternativeName>
        <fullName evidence="3">Diphthamide synthase</fullName>
    </alternativeName>
    <alternativeName>
        <fullName evidence="4">Diphthamide synthetase</fullName>
    </alternativeName>
</protein>
<dbReference type="SUPFAM" id="SSF55298">
    <property type="entry name" value="YjgF-like"/>
    <property type="match status" value="2"/>
</dbReference>
<accession>A0A1X6MVT5</accession>
<dbReference type="EMBL" id="KZ110600">
    <property type="protein sequence ID" value="OSX60313.1"/>
    <property type="molecule type" value="Genomic_DNA"/>
</dbReference>
<dbReference type="Proteomes" id="UP000194127">
    <property type="component" value="Unassembled WGS sequence"/>
</dbReference>
<evidence type="ECO:0000256" key="5">
    <source>
        <dbReference type="ARBA" id="ARBA00048108"/>
    </source>
</evidence>
<dbReference type="GO" id="GO:0017178">
    <property type="term" value="F:diphthine-ammonia ligase activity"/>
    <property type="evidence" value="ECO:0007669"/>
    <property type="project" value="UniProtKB-EC"/>
</dbReference>
<dbReference type="InterPro" id="IPR002761">
    <property type="entry name" value="Diphthami_syn_dom"/>
</dbReference>
<dbReference type="GeneID" id="36331154"/>
<comment type="catalytic activity">
    <reaction evidence="5">
        <text>diphthine-[translation elongation factor 2] + NH4(+) + ATP = diphthamide-[translation elongation factor 2] + AMP + diphosphate + H(+)</text>
        <dbReference type="Rhea" id="RHEA:19753"/>
        <dbReference type="Rhea" id="RHEA-COMP:10172"/>
        <dbReference type="Rhea" id="RHEA-COMP:10174"/>
        <dbReference type="ChEBI" id="CHEBI:15378"/>
        <dbReference type="ChEBI" id="CHEBI:16692"/>
        <dbReference type="ChEBI" id="CHEBI:28938"/>
        <dbReference type="ChEBI" id="CHEBI:30616"/>
        <dbReference type="ChEBI" id="CHEBI:33019"/>
        <dbReference type="ChEBI" id="CHEBI:82696"/>
        <dbReference type="ChEBI" id="CHEBI:456215"/>
        <dbReference type="EC" id="6.3.1.14"/>
    </reaction>
</comment>
<evidence type="ECO:0000256" key="1">
    <source>
        <dbReference type="ARBA" id="ARBA00012089"/>
    </source>
</evidence>
<dbReference type="InterPro" id="IPR030662">
    <property type="entry name" value="DPH6/MJ0570"/>
</dbReference>
<dbReference type="Pfam" id="PF01042">
    <property type="entry name" value="Ribonuc_L-PSP"/>
    <property type="match status" value="2"/>
</dbReference>
<dbReference type="PANTHER" id="PTHR12196:SF2">
    <property type="entry name" value="DIPHTHINE--AMMONIA LIGASE"/>
    <property type="match status" value="1"/>
</dbReference>
<proteinExistence type="predicted"/>
<evidence type="ECO:0000313" key="6">
    <source>
        <dbReference type="EMBL" id="OSX60313.1"/>
    </source>
</evidence>
<evidence type="ECO:0000256" key="3">
    <source>
        <dbReference type="ARBA" id="ARBA00029814"/>
    </source>
</evidence>
<dbReference type="CDD" id="cd01994">
    <property type="entry name" value="AANH_PF0828-like"/>
    <property type="match status" value="1"/>
</dbReference>
<organism evidence="6 7">
    <name type="scientific">Postia placenta MAD-698-R-SB12</name>
    <dbReference type="NCBI Taxonomy" id="670580"/>
    <lineage>
        <taxon>Eukaryota</taxon>
        <taxon>Fungi</taxon>
        <taxon>Dikarya</taxon>
        <taxon>Basidiomycota</taxon>
        <taxon>Agaricomycotina</taxon>
        <taxon>Agaricomycetes</taxon>
        <taxon>Polyporales</taxon>
        <taxon>Adustoporiaceae</taxon>
        <taxon>Rhodonia</taxon>
    </lineage>
</organism>
<dbReference type="InterPro" id="IPR035959">
    <property type="entry name" value="RutC-like_sf"/>
</dbReference>
<dbReference type="Gene3D" id="3.40.50.620">
    <property type="entry name" value="HUPs"/>
    <property type="match status" value="1"/>
</dbReference>
<dbReference type="InterPro" id="IPR006175">
    <property type="entry name" value="YjgF/YER057c/UK114"/>
</dbReference>
<reference evidence="6 7" key="1">
    <citation type="submission" date="2017-04" db="EMBL/GenBank/DDBJ databases">
        <title>Genome Sequence of the Model Brown-Rot Fungus Postia placenta SB12.</title>
        <authorList>
            <consortium name="DOE Joint Genome Institute"/>
            <person name="Gaskell J."/>
            <person name="Kersten P."/>
            <person name="Larrondo L.F."/>
            <person name="Canessa P."/>
            <person name="Martinez D."/>
            <person name="Hibbett D."/>
            <person name="Schmoll M."/>
            <person name="Kubicek C.P."/>
            <person name="Martinez A.T."/>
            <person name="Yadav J."/>
            <person name="Master E."/>
            <person name="Magnuson J.K."/>
            <person name="James T."/>
            <person name="Yaver D."/>
            <person name="Berka R."/>
            <person name="Labutti K."/>
            <person name="Lipzen A."/>
            <person name="Aerts A."/>
            <person name="Barry K."/>
            <person name="Henrissat B."/>
            <person name="Blanchette R."/>
            <person name="Grigoriev I."/>
            <person name="Cullen D."/>
        </authorList>
    </citation>
    <scope>NUCLEOTIDE SEQUENCE [LARGE SCALE GENOMIC DNA]</scope>
    <source>
        <strain evidence="6 7">MAD-698-R-SB12</strain>
    </source>
</reference>
<sequence length="584" mass="63978">MKYVALLSGGKDSCYNLLHCARNGHELVAAASLGPEHGKVYTLAEELDSYLYQTVGQDAIEFVAQALDVPLYRRVISGAAVEQGSEYGGREPSQASGVSGDETEDLYALLSTVKRDQAELLAEMIEAGMEAILIKVAGIGLSVKHLGKTLAEMQPELIKLVDNNNNCPLFKRRIQLTETETVIHSDNDFATVAYLRIKNATLEDKHSRLPIQPTVPSLLSEAFEQIHHTVHKSLSDPPIKSPSIPDENIAQLPKVADCPTIKRIGQWVAIADISVISHLKAYDLQLSHCTNINIFLSSMDLFAQANAVYATFFGNSPPARACVAVDLPSPTKVKIDCVAYAERSPADRQALHVQGLSYWAPANIGPYSQAIVVNERIFVSGQIGLIPSNLTLPSPPSLETETALSFQHVDRVVSALKNNSGGGWEGHEQGIIYWLARESDIPHVKIASEIYEKDASASILFVTVPTLPKDALVEKQVLLHTGRCLIPDEDDVVIRSVSPSFQRGDQMGRESSRTHWEISYFDETASAVTLICFRGDEIDVTALLTQVPELAATWTNALSVRHFYRHHTTISTCTCMSHLHNLGV</sequence>
<dbReference type="Gene3D" id="3.30.1330.40">
    <property type="entry name" value="RutC-like"/>
    <property type="match status" value="2"/>
</dbReference>
<name>A0A1X6MVT5_9APHY</name>
<keyword evidence="7" id="KW-1185">Reference proteome</keyword>
<dbReference type="Gene3D" id="3.90.1490.10">
    <property type="entry name" value="putative n-type atp pyrophosphatase, domain 2"/>
    <property type="match status" value="1"/>
</dbReference>
<dbReference type="GO" id="GO:0017183">
    <property type="term" value="P:protein histidyl modification to diphthamide"/>
    <property type="evidence" value="ECO:0007669"/>
    <property type="project" value="TreeGrafter"/>
</dbReference>
<dbReference type="RefSeq" id="XP_024337107.1">
    <property type="nucleotide sequence ID" value="XM_024486205.1"/>
</dbReference>
<dbReference type="EC" id="6.3.1.14" evidence="1"/>
<dbReference type="SUPFAM" id="SSF52402">
    <property type="entry name" value="Adenine nucleotide alpha hydrolases-like"/>
    <property type="match status" value="1"/>
</dbReference>
<gene>
    <name evidence="6" type="ORF">POSPLADRAFT_1148644</name>
</gene>
<dbReference type="STRING" id="670580.A0A1X6MVT5"/>
<evidence type="ECO:0000313" key="7">
    <source>
        <dbReference type="Proteomes" id="UP000194127"/>
    </source>
</evidence>
<dbReference type="InterPro" id="IPR014729">
    <property type="entry name" value="Rossmann-like_a/b/a_fold"/>
</dbReference>
<dbReference type="PANTHER" id="PTHR12196">
    <property type="entry name" value="DOMAIN OF UNKNOWN FUNCTION 71 DUF71 -CONTAINING PROTEIN"/>
    <property type="match status" value="1"/>
</dbReference>
<dbReference type="AlphaFoldDB" id="A0A1X6MVT5"/>
<evidence type="ECO:0000256" key="2">
    <source>
        <dbReference type="ARBA" id="ARBA00018426"/>
    </source>
</evidence>
<dbReference type="OrthoDB" id="686384at2759"/>